<dbReference type="EMBL" id="GGEC01076253">
    <property type="protein sequence ID" value="MBX56737.1"/>
    <property type="molecule type" value="Transcribed_RNA"/>
</dbReference>
<evidence type="ECO:0000313" key="1">
    <source>
        <dbReference type="EMBL" id="MBX56737.1"/>
    </source>
</evidence>
<dbReference type="AlphaFoldDB" id="A0A2P2PPS0"/>
<sequence>MTFMSSFLLEENKRWDFDHMVKEMNGGHE</sequence>
<proteinExistence type="predicted"/>
<organism evidence="1">
    <name type="scientific">Rhizophora mucronata</name>
    <name type="common">Asiatic mangrove</name>
    <dbReference type="NCBI Taxonomy" id="61149"/>
    <lineage>
        <taxon>Eukaryota</taxon>
        <taxon>Viridiplantae</taxon>
        <taxon>Streptophyta</taxon>
        <taxon>Embryophyta</taxon>
        <taxon>Tracheophyta</taxon>
        <taxon>Spermatophyta</taxon>
        <taxon>Magnoliopsida</taxon>
        <taxon>eudicotyledons</taxon>
        <taxon>Gunneridae</taxon>
        <taxon>Pentapetalae</taxon>
        <taxon>rosids</taxon>
        <taxon>fabids</taxon>
        <taxon>Malpighiales</taxon>
        <taxon>Rhizophoraceae</taxon>
        <taxon>Rhizophora</taxon>
    </lineage>
</organism>
<name>A0A2P2PPS0_RHIMU</name>
<reference evidence="1" key="1">
    <citation type="submission" date="2018-02" db="EMBL/GenBank/DDBJ databases">
        <title>Rhizophora mucronata_Transcriptome.</title>
        <authorList>
            <person name="Meera S.P."/>
            <person name="Sreeshan A."/>
            <person name="Augustine A."/>
        </authorList>
    </citation>
    <scope>NUCLEOTIDE SEQUENCE</scope>
    <source>
        <tissue evidence="1">Leaf</tissue>
    </source>
</reference>
<protein>
    <submittedName>
        <fullName evidence="1">Uncharacterized protein</fullName>
    </submittedName>
</protein>
<accession>A0A2P2PPS0</accession>